<comment type="caution">
    <text evidence="12">The sequence shown here is derived from an EMBL/GenBank/DDBJ whole genome shotgun (WGS) entry which is preliminary data.</text>
</comment>
<keyword evidence="8 10" id="KW-0472">Membrane</keyword>
<evidence type="ECO:0000259" key="11">
    <source>
        <dbReference type="Pfam" id="PF00999"/>
    </source>
</evidence>
<keyword evidence="4 10" id="KW-0812">Transmembrane</keyword>
<dbReference type="GO" id="GO:0006814">
    <property type="term" value="P:sodium ion transport"/>
    <property type="evidence" value="ECO:0007669"/>
    <property type="project" value="UniProtKB-KW"/>
</dbReference>
<name>A0A1Y1RTJ1_9SPIO</name>
<evidence type="ECO:0000256" key="10">
    <source>
        <dbReference type="SAM" id="Phobius"/>
    </source>
</evidence>
<evidence type="ECO:0000256" key="7">
    <source>
        <dbReference type="ARBA" id="ARBA00023065"/>
    </source>
</evidence>
<dbReference type="Gene3D" id="1.20.1530.20">
    <property type="match status" value="1"/>
</dbReference>
<dbReference type="InterPro" id="IPR038770">
    <property type="entry name" value="Na+/solute_symporter_sf"/>
</dbReference>
<gene>
    <name evidence="12" type="ORF">B4O97_17425</name>
</gene>
<dbReference type="GO" id="GO:0016020">
    <property type="term" value="C:membrane"/>
    <property type="evidence" value="ECO:0007669"/>
    <property type="project" value="UniProtKB-SubCell"/>
</dbReference>
<dbReference type="GO" id="GO:1902600">
    <property type="term" value="P:proton transmembrane transport"/>
    <property type="evidence" value="ECO:0007669"/>
    <property type="project" value="InterPro"/>
</dbReference>
<sequence>MNHIMTRLMLQLAVVIISSKILGHLFSRVLRQPRVLGELVAGMIIGPYALGAISIPFLHGPLFPIFDGVLPIQPELYGFAVHASIILLFLSGLETDLPTFLRFSGLGSVIGIGGVVVSFLFGDLVAVLMLPGVSSFTDPAALFLGTLSTATSVGITARILSEKHKMSSPEGVTILAAAVLDDVLGIILLAVVVGISKASGSAPLDWGGIGIIAAKAFGFWLVCTVIGILVAPKLTRGLKQFQGMDTIAGIAFGIALILAGLSETVGLAMIIGAYVTGLSLSQTDIAHEIRENLSGLYSFFVPIFFCVMGMMVDFSSLIPVLGFGLVFSATAIAGKMIGCGLPSLLTGFNLRGAFRIGAGMLPRGEVTLIVAGIGLSSGVIGKDLFGVAIMTLLVASITAPPLLIRSFNGGSGYTRRRRGEKPEAPQQSFDLEFPSQRMTDFIRQEMLKAFKDEEFFIHRVDSSQDRLYHIRKDEILITLVQKDNTISVRTAPEHEQLVRLLLLEEVLELKDLLKSMESMKDPDKMGANLLMGLFSEEGV</sequence>
<evidence type="ECO:0000256" key="3">
    <source>
        <dbReference type="ARBA" id="ARBA00022449"/>
    </source>
</evidence>
<evidence type="ECO:0000313" key="12">
    <source>
        <dbReference type="EMBL" id="ORC31103.1"/>
    </source>
</evidence>
<keyword evidence="5 10" id="KW-1133">Transmembrane helix</keyword>
<keyword evidence="7" id="KW-0406">Ion transport</keyword>
<dbReference type="OrthoDB" id="9793589at2"/>
<keyword evidence="13" id="KW-1185">Reference proteome</keyword>
<evidence type="ECO:0000256" key="1">
    <source>
        <dbReference type="ARBA" id="ARBA00004141"/>
    </source>
</evidence>
<feature type="transmembrane region" description="Helical" evidence="10">
    <location>
        <begin position="384"/>
        <end position="407"/>
    </location>
</feature>
<feature type="transmembrane region" description="Helical" evidence="10">
    <location>
        <begin position="105"/>
        <end position="128"/>
    </location>
</feature>
<evidence type="ECO:0000313" key="13">
    <source>
        <dbReference type="Proteomes" id="UP000192343"/>
    </source>
</evidence>
<dbReference type="EMBL" id="MWQY01000027">
    <property type="protein sequence ID" value="ORC31103.1"/>
    <property type="molecule type" value="Genomic_DNA"/>
</dbReference>
<accession>A0A1Y1RTJ1</accession>
<keyword evidence="2" id="KW-0813">Transport</keyword>
<comment type="subcellular location">
    <subcellularLocation>
        <location evidence="1">Membrane</location>
        <topology evidence="1">Multi-pass membrane protein</topology>
    </subcellularLocation>
</comment>
<evidence type="ECO:0000256" key="9">
    <source>
        <dbReference type="ARBA" id="ARBA00023201"/>
    </source>
</evidence>
<feature type="transmembrane region" description="Helical" evidence="10">
    <location>
        <begin position="140"/>
        <end position="160"/>
    </location>
</feature>
<evidence type="ECO:0000256" key="5">
    <source>
        <dbReference type="ARBA" id="ARBA00022989"/>
    </source>
</evidence>
<feature type="transmembrane region" description="Helical" evidence="10">
    <location>
        <begin position="250"/>
        <end position="275"/>
    </location>
</feature>
<evidence type="ECO:0000256" key="8">
    <source>
        <dbReference type="ARBA" id="ARBA00023136"/>
    </source>
</evidence>
<reference evidence="12 13" key="1">
    <citation type="submission" date="2017-03" db="EMBL/GenBank/DDBJ databases">
        <title>Draft Genome sequence of Marispirochaeta sp. strain JC444.</title>
        <authorList>
            <person name="Shivani Y."/>
            <person name="Subhash Y."/>
            <person name="Sasikala C."/>
            <person name="Ramana C."/>
        </authorList>
    </citation>
    <scope>NUCLEOTIDE SEQUENCE [LARGE SCALE GENOMIC DNA]</scope>
    <source>
        <strain evidence="12 13">JC444</strain>
    </source>
</reference>
<protein>
    <submittedName>
        <fullName evidence="12">Sodium:proton exchanger</fullName>
    </submittedName>
</protein>
<dbReference type="AlphaFoldDB" id="A0A1Y1RTJ1"/>
<dbReference type="InterPro" id="IPR006153">
    <property type="entry name" value="Cation/H_exchanger_TM"/>
</dbReference>
<dbReference type="Pfam" id="PF00999">
    <property type="entry name" value="Na_H_Exchanger"/>
    <property type="match status" value="1"/>
</dbReference>
<feature type="transmembrane region" description="Helical" evidence="10">
    <location>
        <begin position="295"/>
        <end position="314"/>
    </location>
</feature>
<evidence type="ECO:0000256" key="4">
    <source>
        <dbReference type="ARBA" id="ARBA00022692"/>
    </source>
</evidence>
<feature type="transmembrane region" description="Helical" evidence="10">
    <location>
        <begin position="76"/>
        <end position="93"/>
    </location>
</feature>
<feature type="transmembrane region" description="Helical" evidence="10">
    <location>
        <begin position="321"/>
        <end position="345"/>
    </location>
</feature>
<keyword evidence="9" id="KW-0739">Sodium transport</keyword>
<dbReference type="Proteomes" id="UP000192343">
    <property type="component" value="Unassembled WGS sequence"/>
</dbReference>
<feature type="transmembrane region" description="Helical" evidence="10">
    <location>
        <begin position="207"/>
        <end position="230"/>
    </location>
</feature>
<keyword evidence="3" id="KW-0050">Antiport</keyword>
<keyword evidence="6" id="KW-0915">Sodium</keyword>
<dbReference type="PANTHER" id="PTHR43562:SF3">
    <property type="entry name" value="SODIUM ION_PROTON EXCHANGER (EUROFUNG)"/>
    <property type="match status" value="1"/>
</dbReference>
<dbReference type="GO" id="GO:0015297">
    <property type="term" value="F:antiporter activity"/>
    <property type="evidence" value="ECO:0007669"/>
    <property type="project" value="UniProtKB-KW"/>
</dbReference>
<proteinExistence type="predicted"/>
<dbReference type="PANTHER" id="PTHR43562">
    <property type="entry name" value="NAPA-TYPE SODIUM/HYDROGEN ANTIPORTER"/>
    <property type="match status" value="1"/>
</dbReference>
<feature type="transmembrane region" description="Helical" evidence="10">
    <location>
        <begin position="35"/>
        <end position="56"/>
    </location>
</feature>
<feature type="transmembrane region" description="Helical" evidence="10">
    <location>
        <begin position="6"/>
        <end position="23"/>
    </location>
</feature>
<evidence type="ECO:0000256" key="2">
    <source>
        <dbReference type="ARBA" id="ARBA00022448"/>
    </source>
</evidence>
<dbReference type="RefSeq" id="WP_083052794.1">
    <property type="nucleotide sequence ID" value="NZ_MWQY01000027.1"/>
</dbReference>
<feature type="transmembrane region" description="Helical" evidence="10">
    <location>
        <begin position="172"/>
        <end position="195"/>
    </location>
</feature>
<evidence type="ECO:0000256" key="6">
    <source>
        <dbReference type="ARBA" id="ARBA00023053"/>
    </source>
</evidence>
<feature type="domain" description="Cation/H+ exchanger transmembrane" evidence="11">
    <location>
        <begin position="22"/>
        <end position="402"/>
    </location>
</feature>
<organism evidence="12 13">
    <name type="scientific">Marispirochaeta aestuarii</name>
    <dbReference type="NCBI Taxonomy" id="1963862"/>
    <lineage>
        <taxon>Bacteria</taxon>
        <taxon>Pseudomonadati</taxon>
        <taxon>Spirochaetota</taxon>
        <taxon>Spirochaetia</taxon>
        <taxon>Spirochaetales</taxon>
        <taxon>Spirochaetaceae</taxon>
        <taxon>Marispirochaeta</taxon>
    </lineage>
</organism>
<dbReference type="STRING" id="1963862.B4O97_17425"/>